<accession>W9CN72</accession>
<proteinExistence type="predicted"/>
<organism evidence="1 2">
    <name type="scientific">Sclerotinia borealis (strain F-4128)</name>
    <dbReference type="NCBI Taxonomy" id="1432307"/>
    <lineage>
        <taxon>Eukaryota</taxon>
        <taxon>Fungi</taxon>
        <taxon>Dikarya</taxon>
        <taxon>Ascomycota</taxon>
        <taxon>Pezizomycotina</taxon>
        <taxon>Leotiomycetes</taxon>
        <taxon>Helotiales</taxon>
        <taxon>Sclerotiniaceae</taxon>
        <taxon>Sclerotinia</taxon>
    </lineage>
</organism>
<dbReference type="Proteomes" id="UP000019487">
    <property type="component" value="Unassembled WGS sequence"/>
</dbReference>
<keyword evidence="2" id="KW-1185">Reference proteome</keyword>
<sequence length="425" mass="49593">MEEDKALKPIKALIADLKRQLGEKDELLRSARQTIGELRKIISMREQVIGDRDERIVSIQKLQEWHQTINQHEWEGKGNLELHWQESYRRLYSAYINQGKELKIFKQAVAGEDGGGQVDFLRKMVSDHAKIVEGKDQIIAQKNHIIAKKDFLLLSADPKVFPCFENVEVGGLRRFSYSADRVFAEIEFESKVKEVQVDVVGRTINGHVIKLLVDQIVRIHEDYTTVNATCHDQMKMELTKKPIYEIGLRARAREMEYAFAARTCSIPRERITHSGNLVPPEIALKYGDIWNNSSYFVKVIQLLEFFRDLKIWNREGIVGCRYAALRNRVAGLIHRVYPLEEFHNGEEFDADEAATKEFDELWEVCRELRDGHKAYRKELISSRRNSREDSREIDRESLILSKTDSRGKLEKFRENFPLFRRGSKE</sequence>
<evidence type="ECO:0000313" key="1">
    <source>
        <dbReference type="EMBL" id="ESZ95945.1"/>
    </source>
</evidence>
<protein>
    <submittedName>
        <fullName evidence="1">Uncharacterized protein</fullName>
    </submittedName>
</protein>
<dbReference type="OrthoDB" id="3539435at2759"/>
<gene>
    <name evidence="1" type="ORF">SBOR_3637</name>
</gene>
<dbReference type="EMBL" id="AYSA01000159">
    <property type="protein sequence ID" value="ESZ95945.1"/>
    <property type="molecule type" value="Genomic_DNA"/>
</dbReference>
<dbReference type="HOGENOM" id="CLU_645845_0_0_1"/>
<evidence type="ECO:0000313" key="2">
    <source>
        <dbReference type="Proteomes" id="UP000019487"/>
    </source>
</evidence>
<dbReference type="AlphaFoldDB" id="W9CN72"/>
<comment type="caution">
    <text evidence="1">The sequence shown here is derived from an EMBL/GenBank/DDBJ whole genome shotgun (WGS) entry which is preliminary data.</text>
</comment>
<reference evidence="1 2" key="1">
    <citation type="journal article" date="2014" name="Genome Announc.">
        <title>Draft genome sequence of Sclerotinia borealis, a psychrophilic plant pathogenic fungus.</title>
        <authorList>
            <person name="Mardanov A.V."/>
            <person name="Beletsky A.V."/>
            <person name="Kadnikov V.V."/>
            <person name="Ignatov A.N."/>
            <person name="Ravin N.V."/>
        </authorList>
    </citation>
    <scope>NUCLEOTIDE SEQUENCE [LARGE SCALE GENOMIC DNA]</scope>
    <source>
        <strain evidence="2">F-4157</strain>
    </source>
</reference>
<name>W9CN72_SCLBF</name>